<evidence type="ECO:0000256" key="1">
    <source>
        <dbReference type="ARBA" id="ARBA00001231"/>
    </source>
</evidence>
<dbReference type="PANTHER" id="PTHR22600:SF57">
    <property type="entry name" value="BETA-N-ACETYLHEXOSAMINIDASE"/>
    <property type="match status" value="1"/>
</dbReference>
<evidence type="ECO:0000256" key="4">
    <source>
        <dbReference type="ARBA" id="ARBA00022801"/>
    </source>
</evidence>
<dbReference type="SUPFAM" id="SSF55545">
    <property type="entry name" value="beta-N-acetylhexosaminidase-like domain"/>
    <property type="match status" value="1"/>
</dbReference>
<keyword evidence="11" id="KW-1185">Reference proteome</keyword>
<dbReference type="AlphaFoldDB" id="A0A495PW53"/>
<dbReference type="InterPro" id="IPR015882">
    <property type="entry name" value="HEX_bac_N"/>
</dbReference>
<evidence type="ECO:0000313" key="11">
    <source>
        <dbReference type="Proteomes" id="UP000276282"/>
    </source>
</evidence>
<dbReference type="Pfam" id="PF02838">
    <property type="entry name" value="Glyco_hydro_20b"/>
    <property type="match status" value="1"/>
</dbReference>
<feature type="active site" description="Proton donor" evidence="6">
    <location>
        <position position="341"/>
    </location>
</feature>
<gene>
    <name evidence="10" type="ORF">BC962_0333</name>
</gene>
<dbReference type="GO" id="GO:0030203">
    <property type="term" value="P:glycosaminoglycan metabolic process"/>
    <property type="evidence" value="ECO:0007669"/>
    <property type="project" value="TreeGrafter"/>
</dbReference>
<dbReference type="EC" id="3.2.1.52" evidence="3"/>
<evidence type="ECO:0000256" key="2">
    <source>
        <dbReference type="ARBA" id="ARBA00006285"/>
    </source>
</evidence>
<dbReference type="PRINTS" id="PR00738">
    <property type="entry name" value="GLHYDRLASE20"/>
</dbReference>
<accession>A0A495PW53</accession>
<organism evidence="10 11">
    <name type="scientific">Gillisia mitskevichiae</name>
    <dbReference type="NCBI Taxonomy" id="270921"/>
    <lineage>
        <taxon>Bacteria</taxon>
        <taxon>Pseudomonadati</taxon>
        <taxon>Bacteroidota</taxon>
        <taxon>Flavobacteriia</taxon>
        <taxon>Flavobacteriales</taxon>
        <taxon>Flavobacteriaceae</taxon>
        <taxon>Gillisia</taxon>
    </lineage>
</organism>
<dbReference type="Gene3D" id="3.20.20.80">
    <property type="entry name" value="Glycosidases"/>
    <property type="match status" value="1"/>
</dbReference>
<feature type="domain" description="Glycoside hydrolase family 20 catalytic" evidence="8">
    <location>
        <begin position="169"/>
        <end position="348"/>
    </location>
</feature>
<dbReference type="InterPro" id="IPR017853">
    <property type="entry name" value="GH"/>
</dbReference>
<feature type="signal peptide" evidence="7">
    <location>
        <begin position="1"/>
        <end position="28"/>
    </location>
</feature>
<dbReference type="PROSITE" id="PS51257">
    <property type="entry name" value="PROKAR_LIPOPROTEIN"/>
    <property type="match status" value="1"/>
</dbReference>
<dbReference type="Gene3D" id="3.30.379.10">
    <property type="entry name" value="Chitobiase/beta-hexosaminidase domain 2-like"/>
    <property type="match status" value="1"/>
</dbReference>
<dbReference type="GO" id="GO:0016020">
    <property type="term" value="C:membrane"/>
    <property type="evidence" value="ECO:0007669"/>
    <property type="project" value="TreeGrafter"/>
</dbReference>
<proteinExistence type="inferred from homology"/>
<evidence type="ECO:0000259" key="9">
    <source>
        <dbReference type="Pfam" id="PF02838"/>
    </source>
</evidence>
<dbReference type="OrthoDB" id="9763537at2"/>
<dbReference type="SUPFAM" id="SSF51445">
    <property type="entry name" value="(Trans)glycosidases"/>
    <property type="match status" value="1"/>
</dbReference>
<comment type="similarity">
    <text evidence="2">Belongs to the glycosyl hydrolase 20 family.</text>
</comment>
<dbReference type="Pfam" id="PF00728">
    <property type="entry name" value="Glyco_hydro_20"/>
    <property type="match status" value="1"/>
</dbReference>
<feature type="domain" description="Beta-hexosaminidase bacterial type N-terminal" evidence="9">
    <location>
        <begin position="36"/>
        <end position="165"/>
    </location>
</feature>
<keyword evidence="7" id="KW-0732">Signal</keyword>
<evidence type="ECO:0000313" key="10">
    <source>
        <dbReference type="EMBL" id="RKS55372.1"/>
    </source>
</evidence>
<evidence type="ECO:0000256" key="6">
    <source>
        <dbReference type="PIRSR" id="PIRSR625705-1"/>
    </source>
</evidence>
<sequence>MKCFIQNILLLFLVVFTFGCSTSNSFIANNTSNSSIAIIPKPQILAINDGTYVLPKVNNISFSGSSIIAAELLKELLQKANLNTVIKDNSDSGNFKLIADLSLEKQLGAVGYILDINENGVIIKAVGETGLFYGIQSLRQLLPAGLEDGSFNSRKITLPKLHLQDSPKYTWRGSMIDIARSYFGVEYLKAHLDRMALYKMNRLHLHLTDDQGWRLQLKSKPRLTEIGAKGSVKNGRSGYLSIEEYKELQVYAKQNHIVIIPEIDLPGHIYAALVSYPELNCEALSNLNPKMVSPPELFDGYKVGWSKLCLTNPETYNFVADVLQEVSELTDGPWIHIGGDEIKDDLYKTFVVKADSIVRSNGKTPIGWEEVSKAKVSKELISQRWNGKTAPLNKSKVIESICTSFYLDHANVTGQENTNNWCKKTGVSLEDVYNFKDKEEEIIGVEAPVWTELVVTDAMLDNRLWPRLIAVAEIGWSQSHNDFKEFTQRLKQHKSRLEALGINYYPSLELNWNDTMN</sequence>
<dbReference type="RefSeq" id="WP_121344196.1">
    <property type="nucleotide sequence ID" value="NZ_RBLG01000001.1"/>
</dbReference>
<dbReference type="EMBL" id="RBLG01000001">
    <property type="protein sequence ID" value="RKS55372.1"/>
    <property type="molecule type" value="Genomic_DNA"/>
</dbReference>
<keyword evidence="4" id="KW-0378">Hydrolase</keyword>
<evidence type="ECO:0000256" key="3">
    <source>
        <dbReference type="ARBA" id="ARBA00012663"/>
    </source>
</evidence>
<comment type="catalytic activity">
    <reaction evidence="1">
        <text>Hydrolysis of terminal non-reducing N-acetyl-D-hexosamine residues in N-acetyl-beta-D-hexosaminides.</text>
        <dbReference type="EC" id="3.2.1.52"/>
    </reaction>
</comment>
<feature type="chain" id="PRO_5019870988" description="beta-N-acetylhexosaminidase" evidence="7">
    <location>
        <begin position="29"/>
        <end position="517"/>
    </location>
</feature>
<protein>
    <recommendedName>
        <fullName evidence="3">beta-N-acetylhexosaminidase</fullName>
        <ecNumber evidence="3">3.2.1.52</ecNumber>
    </recommendedName>
</protein>
<evidence type="ECO:0000259" key="8">
    <source>
        <dbReference type="Pfam" id="PF00728"/>
    </source>
</evidence>
<dbReference type="InterPro" id="IPR025705">
    <property type="entry name" value="Beta_hexosaminidase_sua/sub"/>
</dbReference>
<dbReference type="GO" id="GO:0005975">
    <property type="term" value="P:carbohydrate metabolic process"/>
    <property type="evidence" value="ECO:0007669"/>
    <property type="project" value="InterPro"/>
</dbReference>
<dbReference type="InterPro" id="IPR029018">
    <property type="entry name" value="Hex-like_dom2"/>
</dbReference>
<name>A0A495PW53_9FLAO</name>
<dbReference type="InterPro" id="IPR015883">
    <property type="entry name" value="Glyco_hydro_20_cat"/>
</dbReference>
<evidence type="ECO:0000256" key="5">
    <source>
        <dbReference type="ARBA" id="ARBA00023295"/>
    </source>
</evidence>
<keyword evidence="5" id="KW-0326">Glycosidase</keyword>
<dbReference type="GO" id="GO:0004563">
    <property type="term" value="F:beta-N-acetylhexosaminidase activity"/>
    <property type="evidence" value="ECO:0007669"/>
    <property type="project" value="UniProtKB-EC"/>
</dbReference>
<dbReference type="PANTHER" id="PTHR22600">
    <property type="entry name" value="BETA-HEXOSAMINIDASE"/>
    <property type="match status" value="1"/>
</dbReference>
<evidence type="ECO:0000256" key="7">
    <source>
        <dbReference type="SAM" id="SignalP"/>
    </source>
</evidence>
<reference evidence="10 11" key="1">
    <citation type="submission" date="2018-10" db="EMBL/GenBank/DDBJ databases">
        <title>Genomic Encyclopedia of Archaeal and Bacterial Type Strains, Phase II (KMG-II): from individual species to whole genera.</title>
        <authorList>
            <person name="Goeker M."/>
        </authorList>
    </citation>
    <scope>NUCLEOTIDE SEQUENCE [LARGE SCALE GENOMIC DNA]</scope>
    <source>
        <strain evidence="10 11">DSM 19839</strain>
    </source>
</reference>
<dbReference type="Proteomes" id="UP000276282">
    <property type="component" value="Unassembled WGS sequence"/>
</dbReference>
<comment type="caution">
    <text evidence="10">The sequence shown here is derived from an EMBL/GenBank/DDBJ whole genome shotgun (WGS) entry which is preliminary data.</text>
</comment>